<feature type="domain" description="CoA-binding" evidence="1">
    <location>
        <begin position="2"/>
        <end position="94"/>
    </location>
</feature>
<evidence type="ECO:0000259" key="1">
    <source>
        <dbReference type="SMART" id="SM00881"/>
    </source>
</evidence>
<dbReference type="InterPro" id="IPR003781">
    <property type="entry name" value="CoA-bd"/>
</dbReference>
<reference evidence="2 3" key="1">
    <citation type="journal article" date="2016" name="Front. Microbiol.">
        <title>Single-Cell (Meta-)Genomics of a Dimorphic Candidatus Thiomargarita nelsonii Reveals Genomic Plasticity.</title>
        <authorList>
            <person name="Flood B.E."/>
            <person name="Fliss P."/>
            <person name="Jones D.S."/>
            <person name="Dick G.J."/>
            <person name="Jain S."/>
            <person name="Kaster A.K."/>
            <person name="Winkel M."/>
            <person name="Mussmann M."/>
            <person name="Bailey J."/>
        </authorList>
    </citation>
    <scope>NUCLEOTIDE SEQUENCE [LARGE SCALE GENOMIC DNA]</scope>
    <source>
        <strain evidence="2">Hydrate Ridge</strain>
    </source>
</reference>
<sequence>MMKNNQNVVVLGASPKEKRYSNKAVHDLLSYGHRVYPVHPLGVEIHGLNSYKSLDDITCQVDTVTLYVGKERSTQLMDKIFSMKPDRIIMNPGAENDLLESKAKKLQIEVIRGCTLVMLRTKQF</sequence>
<evidence type="ECO:0000313" key="3">
    <source>
        <dbReference type="Proteomes" id="UP000030428"/>
    </source>
</evidence>
<dbReference type="InterPro" id="IPR036291">
    <property type="entry name" value="NAD(P)-bd_dom_sf"/>
</dbReference>
<dbReference type="EMBL" id="JSZA02000040">
    <property type="protein sequence ID" value="KHD08647.1"/>
    <property type="molecule type" value="Genomic_DNA"/>
</dbReference>
<dbReference type="Gene3D" id="3.40.50.720">
    <property type="entry name" value="NAD(P)-binding Rossmann-like Domain"/>
    <property type="match status" value="1"/>
</dbReference>
<accession>A0A0A6PMB8</accession>
<keyword evidence="3" id="KW-1185">Reference proteome</keyword>
<dbReference type="SUPFAM" id="SSF51735">
    <property type="entry name" value="NAD(P)-binding Rossmann-fold domains"/>
    <property type="match status" value="1"/>
</dbReference>
<dbReference type="PANTHER" id="PTHR33303">
    <property type="entry name" value="CYTOPLASMIC PROTEIN-RELATED"/>
    <property type="match status" value="1"/>
</dbReference>
<gene>
    <name evidence="2" type="ORF">PN36_12625</name>
</gene>
<evidence type="ECO:0000313" key="2">
    <source>
        <dbReference type="EMBL" id="KHD08647.1"/>
    </source>
</evidence>
<dbReference type="AlphaFoldDB" id="A0A0A6PMB8"/>
<proteinExistence type="predicted"/>
<dbReference type="Proteomes" id="UP000030428">
    <property type="component" value="Unassembled WGS sequence"/>
</dbReference>
<organism evidence="2 3">
    <name type="scientific">Candidatus Thiomargarita nelsonii</name>
    <dbReference type="NCBI Taxonomy" id="1003181"/>
    <lineage>
        <taxon>Bacteria</taxon>
        <taxon>Pseudomonadati</taxon>
        <taxon>Pseudomonadota</taxon>
        <taxon>Gammaproteobacteria</taxon>
        <taxon>Thiotrichales</taxon>
        <taxon>Thiotrichaceae</taxon>
        <taxon>Thiomargarita</taxon>
    </lineage>
</organism>
<name>A0A0A6PMB8_9GAMM</name>
<protein>
    <recommendedName>
        <fullName evidence="1">CoA-binding domain-containing protein</fullName>
    </recommendedName>
</protein>
<comment type="caution">
    <text evidence="2">The sequence shown here is derived from an EMBL/GenBank/DDBJ whole genome shotgun (WGS) entry which is preliminary data.</text>
</comment>
<dbReference type="SMART" id="SM00881">
    <property type="entry name" value="CoA_binding"/>
    <property type="match status" value="1"/>
</dbReference>
<dbReference type="Pfam" id="PF13380">
    <property type="entry name" value="CoA_binding_2"/>
    <property type="match status" value="1"/>
</dbReference>
<dbReference type="PANTHER" id="PTHR33303:SF2">
    <property type="entry name" value="COA-BINDING DOMAIN-CONTAINING PROTEIN"/>
    <property type="match status" value="1"/>
</dbReference>